<accession>A0ABR3LQM7</accession>
<reference evidence="1 2" key="1">
    <citation type="submission" date="2023-09" db="EMBL/GenBank/DDBJ databases">
        <authorList>
            <person name="Wang M."/>
        </authorList>
    </citation>
    <scope>NUCLEOTIDE SEQUENCE [LARGE SCALE GENOMIC DNA]</scope>
    <source>
        <strain evidence="1">GT-2023</strain>
        <tissue evidence="1">Liver</tissue>
    </source>
</reference>
<dbReference type="EMBL" id="JAYMGO010000019">
    <property type="protein sequence ID" value="KAL1255200.1"/>
    <property type="molecule type" value="Genomic_DNA"/>
</dbReference>
<dbReference type="Proteomes" id="UP001558613">
    <property type="component" value="Unassembled WGS sequence"/>
</dbReference>
<comment type="caution">
    <text evidence="1">The sequence shown here is derived from an EMBL/GenBank/DDBJ whole genome shotgun (WGS) entry which is preliminary data.</text>
</comment>
<protein>
    <submittedName>
        <fullName evidence="1">Uncharacterized protein</fullName>
    </submittedName>
</protein>
<evidence type="ECO:0000313" key="2">
    <source>
        <dbReference type="Proteomes" id="UP001558613"/>
    </source>
</evidence>
<sequence>MVLIFTFKNNNKTYTLDFRIICSNLPASGSLFLCQSSPSSPKQRLNLVSTAGTSNFPGFLASIGHASNSPDWKAVNAKGELALTLLPTMVPQAVYRDEKKTIQHSTEESRTAFIHQMP</sequence>
<name>A0ABR3LQM7_9TELE</name>
<gene>
    <name evidence="1" type="ORF">QQF64_013261</name>
</gene>
<proteinExistence type="predicted"/>
<keyword evidence="2" id="KW-1185">Reference proteome</keyword>
<organism evidence="1 2">
    <name type="scientific">Cirrhinus molitorella</name>
    <name type="common">mud carp</name>
    <dbReference type="NCBI Taxonomy" id="172907"/>
    <lineage>
        <taxon>Eukaryota</taxon>
        <taxon>Metazoa</taxon>
        <taxon>Chordata</taxon>
        <taxon>Craniata</taxon>
        <taxon>Vertebrata</taxon>
        <taxon>Euteleostomi</taxon>
        <taxon>Actinopterygii</taxon>
        <taxon>Neopterygii</taxon>
        <taxon>Teleostei</taxon>
        <taxon>Ostariophysi</taxon>
        <taxon>Cypriniformes</taxon>
        <taxon>Cyprinidae</taxon>
        <taxon>Labeoninae</taxon>
        <taxon>Labeonini</taxon>
        <taxon>Cirrhinus</taxon>
    </lineage>
</organism>
<evidence type="ECO:0000313" key="1">
    <source>
        <dbReference type="EMBL" id="KAL1255200.1"/>
    </source>
</evidence>
<feature type="non-terminal residue" evidence="1">
    <location>
        <position position="118"/>
    </location>
</feature>